<accession>A0A5J4UJX8</accession>
<sequence>MIKKNLSHFASLREILDEQNVNIEISLEVYVQQQLDRKYCQQVNDDGTIEQMNDKLAQACIDGLKNYDIHNYPQPINMEVSLLSIFYGLYGITNEQIKLQRINNIRQTNKLSANVEMIQGQASTYGS</sequence>
<organism evidence="1 2">
    <name type="scientific">Streblomastix strix</name>
    <dbReference type="NCBI Taxonomy" id="222440"/>
    <lineage>
        <taxon>Eukaryota</taxon>
        <taxon>Metamonada</taxon>
        <taxon>Preaxostyla</taxon>
        <taxon>Oxymonadida</taxon>
        <taxon>Streblomastigidae</taxon>
        <taxon>Streblomastix</taxon>
    </lineage>
</organism>
<protein>
    <submittedName>
        <fullName evidence="1">Uncharacterized protein</fullName>
    </submittedName>
</protein>
<gene>
    <name evidence="1" type="ORF">EZS28_034231</name>
</gene>
<reference evidence="1 2" key="1">
    <citation type="submission" date="2019-03" db="EMBL/GenBank/DDBJ databases">
        <title>Single cell metagenomics reveals metabolic interactions within the superorganism composed of flagellate Streblomastix strix and complex community of Bacteroidetes bacteria on its surface.</title>
        <authorList>
            <person name="Treitli S.C."/>
            <person name="Kolisko M."/>
            <person name="Husnik F."/>
            <person name="Keeling P."/>
            <person name="Hampl V."/>
        </authorList>
    </citation>
    <scope>NUCLEOTIDE SEQUENCE [LARGE SCALE GENOMIC DNA]</scope>
    <source>
        <strain evidence="1">ST1C</strain>
    </source>
</reference>
<evidence type="ECO:0000313" key="1">
    <source>
        <dbReference type="EMBL" id="KAA6370242.1"/>
    </source>
</evidence>
<dbReference type="Proteomes" id="UP000324800">
    <property type="component" value="Unassembled WGS sequence"/>
</dbReference>
<evidence type="ECO:0000313" key="2">
    <source>
        <dbReference type="Proteomes" id="UP000324800"/>
    </source>
</evidence>
<name>A0A5J4UJX8_9EUKA</name>
<dbReference type="EMBL" id="SNRW01015577">
    <property type="protein sequence ID" value="KAA6370242.1"/>
    <property type="molecule type" value="Genomic_DNA"/>
</dbReference>
<comment type="caution">
    <text evidence="1">The sequence shown here is derived from an EMBL/GenBank/DDBJ whole genome shotgun (WGS) entry which is preliminary data.</text>
</comment>
<dbReference type="AlphaFoldDB" id="A0A5J4UJX8"/>
<proteinExistence type="predicted"/>